<accession>A0A849P5R5</accession>
<dbReference type="GO" id="GO:0006730">
    <property type="term" value="P:one-carbon metabolic process"/>
    <property type="evidence" value="ECO:0007669"/>
    <property type="project" value="UniProtKB-KW"/>
</dbReference>
<keyword evidence="4 8" id="KW-0554">One-carbon metabolism</keyword>
<evidence type="ECO:0000256" key="1">
    <source>
        <dbReference type="ARBA" id="ARBA00004903"/>
    </source>
</evidence>
<dbReference type="PIRSF" id="PIRSF000194">
    <property type="entry name" value="DHFR"/>
    <property type="match status" value="1"/>
</dbReference>
<dbReference type="GO" id="GO:0070401">
    <property type="term" value="F:NADP+ binding"/>
    <property type="evidence" value="ECO:0007669"/>
    <property type="project" value="UniProtKB-ARBA"/>
</dbReference>
<dbReference type="Pfam" id="PF00186">
    <property type="entry name" value="DHFR_1"/>
    <property type="match status" value="1"/>
</dbReference>
<keyword evidence="12" id="KW-1185">Reference proteome</keyword>
<dbReference type="GO" id="GO:0004146">
    <property type="term" value="F:dihydrofolate reductase activity"/>
    <property type="evidence" value="ECO:0007669"/>
    <property type="project" value="UniProtKB-EC"/>
</dbReference>
<dbReference type="PANTHER" id="PTHR48069">
    <property type="entry name" value="DIHYDROFOLATE REDUCTASE"/>
    <property type="match status" value="1"/>
</dbReference>
<dbReference type="AlphaFoldDB" id="A0A849P5R5"/>
<dbReference type="RefSeq" id="WP_171680661.1">
    <property type="nucleotide sequence ID" value="NZ_JABGBN010000005.1"/>
</dbReference>
<comment type="pathway">
    <text evidence="1 8">Cofactor biosynthesis; tetrahydrofolate biosynthesis; 5,6,7,8-tetrahydrofolate from 7,8-dihydrofolate: step 1/1.</text>
</comment>
<evidence type="ECO:0000256" key="3">
    <source>
        <dbReference type="ARBA" id="ARBA00012856"/>
    </source>
</evidence>
<dbReference type="InterPro" id="IPR017925">
    <property type="entry name" value="DHFR_CS"/>
</dbReference>
<evidence type="ECO:0000256" key="6">
    <source>
        <dbReference type="ARBA" id="ARBA00023002"/>
    </source>
</evidence>
<reference evidence="11 12" key="1">
    <citation type="submission" date="2020-05" db="EMBL/GenBank/DDBJ databases">
        <authorList>
            <person name="Niu N."/>
        </authorList>
    </citation>
    <scope>NUCLEOTIDE SEQUENCE [LARGE SCALE GENOMIC DNA]</scope>
    <source>
        <strain evidence="11 12">3340-03</strain>
    </source>
</reference>
<evidence type="ECO:0000313" key="12">
    <source>
        <dbReference type="Proteomes" id="UP000537862"/>
    </source>
</evidence>
<evidence type="ECO:0000256" key="7">
    <source>
        <dbReference type="ARBA" id="ARBA00025067"/>
    </source>
</evidence>
<dbReference type="CDD" id="cd00209">
    <property type="entry name" value="DHFR"/>
    <property type="match status" value="1"/>
</dbReference>
<dbReference type="GO" id="GO:0046452">
    <property type="term" value="P:dihydrofolate metabolic process"/>
    <property type="evidence" value="ECO:0007669"/>
    <property type="project" value="TreeGrafter"/>
</dbReference>
<evidence type="ECO:0000256" key="5">
    <source>
        <dbReference type="ARBA" id="ARBA00022857"/>
    </source>
</evidence>
<dbReference type="InterPro" id="IPR024072">
    <property type="entry name" value="DHFR-like_dom_sf"/>
</dbReference>
<comment type="caution">
    <text evidence="11">The sequence shown here is derived from an EMBL/GenBank/DDBJ whole genome shotgun (WGS) entry which is preliminary data.</text>
</comment>
<dbReference type="EMBL" id="JABGBN010000005">
    <property type="protein sequence ID" value="NOL51961.1"/>
    <property type="molecule type" value="Genomic_DNA"/>
</dbReference>
<dbReference type="UniPathway" id="UPA00077">
    <property type="reaction ID" value="UER00158"/>
</dbReference>
<dbReference type="GO" id="GO:0046655">
    <property type="term" value="P:folic acid metabolic process"/>
    <property type="evidence" value="ECO:0007669"/>
    <property type="project" value="TreeGrafter"/>
</dbReference>
<evidence type="ECO:0000256" key="2">
    <source>
        <dbReference type="ARBA" id="ARBA00009539"/>
    </source>
</evidence>
<dbReference type="PROSITE" id="PS00075">
    <property type="entry name" value="DHFR_1"/>
    <property type="match status" value="1"/>
</dbReference>
<dbReference type="PANTHER" id="PTHR48069:SF3">
    <property type="entry name" value="DIHYDROFOLATE REDUCTASE"/>
    <property type="match status" value="1"/>
</dbReference>
<dbReference type="FunFam" id="3.40.430.10:FF:000001">
    <property type="entry name" value="Dihydrofolate reductase"/>
    <property type="match status" value="1"/>
</dbReference>
<comment type="catalytic activity">
    <reaction evidence="8">
        <text>(6S)-5,6,7,8-tetrahydrofolate + NADP(+) = 7,8-dihydrofolate + NADPH + H(+)</text>
        <dbReference type="Rhea" id="RHEA:15009"/>
        <dbReference type="ChEBI" id="CHEBI:15378"/>
        <dbReference type="ChEBI" id="CHEBI:57451"/>
        <dbReference type="ChEBI" id="CHEBI:57453"/>
        <dbReference type="ChEBI" id="CHEBI:57783"/>
        <dbReference type="ChEBI" id="CHEBI:58349"/>
        <dbReference type="EC" id="1.5.1.3"/>
    </reaction>
</comment>
<comment type="function">
    <text evidence="7 8">Key enzyme in folate metabolism. Catalyzes an essential reaction for de novo glycine and purine synthesis, and for DNA precursor synthesis.</text>
</comment>
<name>A0A849P5R5_9BURK</name>
<dbReference type="InterPro" id="IPR012259">
    <property type="entry name" value="DHFR"/>
</dbReference>
<dbReference type="Gene3D" id="3.40.430.10">
    <property type="entry name" value="Dihydrofolate Reductase, subunit A"/>
    <property type="match status" value="1"/>
</dbReference>
<evidence type="ECO:0000313" key="11">
    <source>
        <dbReference type="EMBL" id="NOL51961.1"/>
    </source>
</evidence>
<keyword evidence="5 8" id="KW-0521">NADP</keyword>
<proteinExistence type="inferred from homology"/>
<evidence type="ECO:0000256" key="9">
    <source>
        <dbReference type="RuleBase" id="RU004474"/>
    </source>
</evidence>
<dbReference type="SUPFAM" id="SSF53597">
    <property type="entry name" value="Dihydrofolate reductase-like"/>
    <property type="match status" value="1"/>
</dbReference>
<keyword evidence="6 8" id="KW-0560">Oxidoreductase</keyword>
<comment type="similarity">
    <text evidence="2 8 9">Belongs to the dihydrofolate reductase family.</text>
</comment>
<sequence length="162" mass="18223">MSVNIIVAYNQKHVIGKDNDIPWRLPADLAYFKKTTMGCPIVMGRKTRESLGRPLPGRLNIAVTRDAHYQAEGTEIAYSLEQAVKQARAVHDTIFIIGGGEIYKQALAQGLVDRVYATEIHASMDGDTFFPELDSAQWKEVSRDVQEPQHGLAFDFVVYERK</sequence>
<organism evidence="11 12">
    <name type="scientific">Pelistega suis</name>
    <dbReference type="NCBI Taxonomy" id="1631957"/>
    <lineage>
        <taxon>Bacteria</taxon>
        <taxon>Pseudomonadati</taxon>
        <taxon>Pseudomonadota</taxon>
        <taxon>Betaproteobacteria</taxon>
        <taxon>Burkholderiales</taxon>
        <taxon>Alcaligenaceae</taxon>
        <taxon>Pelistega</taxon>
    </lineage>
</organism>
<feature type="domain" description="DHFR" evidence="10">
    <location>
        <begin position="2"/>
        <end position="161"/>
    </location>
</feature>
<dbReference type="Proteomes" id="UP000537862">
    <property type="component" value="Unassembled WGS sequence"/>
</dbReference>
<protein>
    <recommendedName>
        <fullName evidence="3 8">Dihydrofolate reductase</fullName>
        <ecNumber evidence="3 8">1.5.1.3</ecNumber>
    </recommendedName>
</protein>
<evidence type="ECO:0000256" key="8">
    <source>
        <dbReference type="PIRNR" id="PIRNR000194"/>
    </source>
</evidence>
<dbReference type="PRINTS" id="PR00070">
    <property type="entry name" value="DHFR"/>
</dbReference>
<dbReference type="PROSITE" id="PS51330">
    <property type="entry name" value="DHFR_2"/>
    <property type="match status" value="1"/>
</dbReference>
<evidence type="ECO:0000259" key="10">
    <source>
        <dbReference type="PROSITE" id="PS51330"/>
    </source>
</evidence>
<dbReference type="InterPro" id="IPR001796">
    <property type="entry name" value="DHFR_dom"/>
</dbReference>
<dbReference type="GO" id="GO:0005829">
    <property type="term" value="C:cytosol"/>
    <property type="evidence" value="ECO:0007669"/>
    <property type="project" value="TreeGrafter"/>
</dbReference>
<evidence type="ECO:0000256" key="4">
    <source>
        <dbReference type="ARBA" id="ARBA00022563"/>
    </source>
</evidence>
<dbReference type="GO" id="GO:0046654">
    <property type="term" value="P:tetrahydrofolate biosynthetic process"/>
    <property type="evidence" value="ECO:0007669"/>
    <property type="project" value="UniProtKB-UniPathway"/>
</dbReference>
<dbReference type="EC" id="1.5.1.3" evidence="3 8"/>
<gene>
    <name evidence="11" type="ORF">HKX39_07235</name>
</gene>